<reference evidence="2 3" key="1">
    <citation type="submission" date="2018-11" db="EMBL/GenBank/DDBJ databases">
        <title>Genome sequencing and assembly of Anaerosphaera sp. nov., GS7-6-2.</title>
        <authorList>
            <person name="Rettenmaier R."/>
            <person name="Liebl W."/>
            <person name="Zverlov V."/>
        </authorList>
    </citation>
    <scope>NUCLEOTIDE SEQUENCE [LARGE SCALE GENOMIC DNA]</scope>
    <source>
        <strain evidence="2 3">GS7-6-2</strain>
    </source>
</reference>
<accession>A0A437S704</accession>
<sequence>MIWAIGDLHFDSTGEKPMDVFGSKWENHEEKIISHWKEVVASDDLVLLPGDISWALKLKESEEDLKKIDSLPGKKIISKGNHDYWWSSLSKLKAMELSTIEFLHNNSYVYKDVGIYGTRGWISKDTQGFNEKDETIYLRELNRLKNSLESNKEVSKKIVMIHYPPFNQDLVPNEFAEVMSEYGVDICIYGHLHSEGHKFVVEGVIGGVEYRCVSSDYVDFKLQEIII</sequence>
<dbReference type="EMBL" id="RLIH01000006">
    <property type="protein sequence ID" value="RVU54819.1"/>
    <property type="molecule type" value="Genomic_DNA"/>
</dbReference>
<dbReference type="InterPro" id="IPR029052">
    <property type="entry name" value="Metallo-depent_PP-like"/>
</dbReference>
<protein>
    <submittedName>
        <fullName evidence="2">Serine/threonine protein phosphatase</fullName>
    </submittedName>
</protein>
<dbReference type="SUPFAM" id="SSF56300">
    <property type="entry name" value="Metallo-dependent phosphatases"/>
    <property type="match status" value="1"/>
</dbReference>
<dbReference type="Proteomes" id="UP000288812">
    <property type="component" value="Unassembled WGS sequence"/>
</dbReference>
<comment type="caution">
    <text evidence="2">The sequence shown here is derived from an EMBL/GenBank/DDBJ whole genome shotgun (WGS) entry which is preliminary data.</text>
</comment>
<evidence type="ECO:0000259" key="1">
    <source>
        <dbReference type="Pfam" id="PF00149"/>
    </source>
</evidence>
<dbReference type="InterPro" id="IPR051158">
    <property type="entry name" value="Metallophosphoesterase_sf"/>
</dbReference>
<dbReference type="AlphaFoldDB" id="A0A437S704"/>
<dbReference type="Pfam" id="PF00149">
    <property type="entry name" value="Metallophos"/>
    <property type="match status" value="1"/>
</dbReference>
<organism evidence="2 3">
    <name type="scientific">Anaerosphaera multitolerans</name>
    <dbReference type="NCBI Taxonomy" id="2487351"/>
    <lineage>
        <taxon>Bacteria</taxon>
        <taxon>Bacillati</taxon>
        <taxon>Bacillota</taxon>
        <taxon>Tissierellia</taxon>
        <taxon>Tissierellales</taxon>
        <taxon>Peptoniphilaceae</taxon>
        <taxon>Anaerosphaera</taxon>
    </lineage>
</organism>
<dbReference type="PANTHER" id="PTHR31302">
    <property type="entry name" value="TRANSMEMBRANE PROTEIN WITH METALLOPHOSPHOESTERASE DOMAIN-RELATED"/>
    <property type="match status" value="1"/>
</dbReference>
<dbReference type="InterPro" id="IPR014578">
    <property type="entry name" value="Pesterase_CT488"/>
</dbReference>
<dbReference type="PANTHER" id="PTHR31302:SF22">
    <property type="entry name" value="PHOSPHOESTERASE"/>
    <property type="match status" value="1"/>
</dbReference>
<dbReference type="RefSeq" id="WP_127724472.1">
    <property type="nucleotide sequence ID" value="NZ_RLIH01000006.1"/>
</dbReference>
<proteinExistence type="predicted"/>
<evidence type="ECO:0000313" key="3">
    <source>
        <dbReference type="Proteomes" id="UP000288812"/>
    </source>
</evidence>
<dbReference type="PIRSF" id="PIRSF033094">
    <property type="entry name" value="Pesterase_CT488"/>
    <property type="match status" value="1"/>
</dbReference>
<dbReference type="InterPro" id="IPR004843">
    <property type="entry name" value="Calcineurin-like_PHP"/>
</dbReference>
<keyword evidence="3" id="KW-1185">Reference proteome</keyword>
<evidence type="ECO:0000313" key="2">
    <source>
        <dbReference type="EMBL" id="RVU54819.1"/>
    </source>
</evidence>
<dbReference type="OrthoDB" id="8610138at2"/>
<feature type="domain" description="Calcineurin-like phosphoesterase" evidence="1">
    <location>
        <begin position="2"/>
        <end position="194"/>
    </location>
</feature>
<dbReference type="GO" id="GO:0016787">
    <property type="term" value="F:hydrolase activity"/>
    <property type="evidence" value="ECO:0007669"/>
    <property type="project" value="InterPro"/>
</dbReference>
<gene>
    <name evidence="2" type="ORF">EF514_05730</name>
</gene>
<name>A0A437S704_9FIRM</name>
<dbReference type="Gene3D" id="3.60.21.10">
    <property type="match status" value="1"/>
</dbReference>